<dbReference type="Pfam" id="PF13692">
    <property type="entry name" value="Glyco_trans_1_4"/>
    <property type="match status" value="2"/>
</dbReference>
<dbReference type="PANTHER" id="PTHR12526">
    <property type="entry name" value="GLYCOSYLTRANSFERASE"/>
    <property type="match status" value="1"/>
</dbReference>
<dbReference type="EMBL" id="LNQE01000344">
    <property type="protein sequence ID" value="KUG27274.1"/>
    <property type="molecule type" value="Genomic_DNA"/>
</dbReference>
<feature type="domain" description="Glycosyltransferase subfamily 4-like N-terminal" evidence="1">
    <location>
        <begin position="16"/>
        <end position="173"/>
    </location>
</feature>
<protein>
    <submittedName>
        <fullName evidence="2">Glycosyltransferase</fullName>
    </submittedName>
</protein>
<evidence type="ECO:0000259" key="1">
    <source>
        <dbReference type="Pfam" id="PF13439"/>
    </source>
</evidence>
<dbReference type="GO" id="GO:0016757">
    <property type="term" value="F:glycosyltransferase activity"/>
    <property type="evidence" value="ECO:0007669"/>
    <property type="project" value="UniProtKB-KW"/>
</dbReference>
<dbReference type="AlphaFoldDB" id="A0A0W8G292"/>
<comment type="caution">
    <text evidence="2">The sequence shown here is derived from an EMBL/GenBank/DDBJ whole genome shotgun (WGS) entry which is preliminary data.</text>
</comment>
<evidence type="ECO:0000313" key="2">
    <source>
        <dbReference type="EMBL" id="KUG27274.1"/>
    </source>
</evidence>
<reference evidence="2" key="1">
    <citation type="journal article" date="2015" name="Proc. Natl. Acad. Sci. U.S.A.">
        <title>Networks of energetic and metabolic interactions define dynamics in microbial communities.</title>
        <authorList>
            <person name="Embree M."/>
            <person name="Liu J.K."/>
            <person name="Al-Bassam M.M."/>
            <person name="Zengler K."/>
        </authorList>
    </citation>
    <scope>NUCLEOTIDE SEQUENCE</scope>
</reference>
<keyword evidence="2" id="KW-0808">Transferase</keyword>
<gene>
    <name evidence="2" type="ORF">ASZ90_002867</name>
</gene>
<sequence>MKKRPILGVLASTLVVGGAEQLLLELLRRLDRDRFEPRLYCLGEPGPIGEEIAALGVPVRSGLGCGPLGTVFRLTRAFRQDRLGALLLINHRNCLFYGVPAARLAGVRAVVNWQNETFKRHSLHELYMLARRGVVWGLDALTAASRGHAGYLVEVESVPVRKVLAIPNGVDTAAFRSDLSPREARRRLDIPEAAKTVGIIAALRPDKAHEVFLQAAARVAAAAPDAWFLVVGDGPQRPALEALAARLGLGGRVRFLGFRRDVADILAALDLAVLSSDPRQETLSVAALEALSAGVPMVVTRVGFMDEIVRDGVTGRVVPPRDPEALAGAVLELLGDGAARREMGRRAMALVAGGHTLSGMARGFEGLFGELLAGRPPRRNLCPLSQRRVSLGLSWAEKGQWRLLQVLGRELAAVEYVRLGDRVRRLLARLGRLSAWAAAVCLAVKQTARAWRSDVVLSWALPLGVCTGLFLRLVPARFRPVHIVRDFHLNLSRTDAAYRLRLAVLRLALPGIDALWCTSEAECAIYAGMFGLPQAAVSFYPDEPPSQYLEWPDAPGAGAGAGAGYVFAYGNSDRDFESLLAVAGEIGREVVILSQSFAFPEPLPPNVRAVRDRVPEAEMVGLLQAAAVVVVPTRDRRLAAGQNGLLESMALGRPVVAAANVAVLEYAGHGEEALFYEPGDREGLLRAVRAVLDDPGAAREMGRRGRERCRRMLAEQPFRFLALLSKAIRLAGK</sequence>
<dbReference type="SUPFAM" id="SSF53756">
    <property type="entry name" value="UDP-Glycosyltransferase/glycogen phosphorylase"/>
    <property type="match status" value="2"/>
</dbReference>
<accession>A0A0W8G292</accession>
<dbReference type="InterPro" id="IPR028098">
    <property type="entry name" value="Glyco_trans_4-like_N"/>
</dbReference>
<proteinExistence type="predicted"/>
<dbReference type="Pfam" id="PF13439">
    <property type="entry name" value="Glyco_transf_4"/>
    <property type="match status" value="1"/>
</dbReference>
<organism evidence="2">
    <name type="scientific">hydrocarbon metagenome</name>
    <dbReference type="NCBI Taxonomy" id="938273"/>
    <lineage>
        <taxon>unclassified sequences</taxon>
        <taxon>metagenomes</taxon>
        <taxon>ecological metagenomes</taxon>
    </lineage>
</organism>
<name>A0A0W8G292_9ZZZZ</name>
<dbReference type="Gene3D" id="3.40.50.2000">
    <property type="entry name" value="Glycogen Phosphorylase B"/>
    <property type="match status" value="3"/>
</dbReference>